<dbReference type="OrthoDB" id="7059877at2"/>
<gene>
    <name evidence="2" type="ORF">E6C55_30235</name>
</gene>
<evidence type="ECO:0000259" key="1">
    <source>
        <dbReference type="Pfam" id="PF13020"/>
    </source>
</evidence>
<dbReference type="Pfam" id="PF13020">
    <property type="entry name" value="NOV_C"/>
    <property type="match status" value="1"/>
</dbReference>
<protein>
    <submittedName>
        <fullName evidence="2">DUF3883 domain-containing protein</fullName>
    </submittedName>
</protein>
<evidence type="ECO:0000313" key="3">
    <source>
        <dbReference type="Proteomes" id="UP000310636"/>
    </source>
</evidence>
<organism evidence="2 3">
    <name type="scientific">Cohnella fermenti</name>
    <dbReference type="NCBI Taxonomy" id="2565925"/>
    <lineage>
        <taxon>Bacteria</taxon>
        <taxon>Bacillati</taxon>
        <taxon>Bacillota</taxon>
        <taxon>Bacilli</taxon>
        <taxon>Bacillales</taxon>
        <taxon>Paenibacillaceae</taxon>
        <taxon>Cohnella</taxon>
    </lineage>
</organism>
<proteinExistence type="predicted"/>
<dbReference type="InterPro" id="IPR024975">
    <property type="entry name" value="NOV_C"/>
</dbReference>
<feature type="domain" description="Protein NO VEIN C-terminal" evidence="1">
    <location>
        <begin position="7"/>
        <end position="74"/>
    </location>
</feature>
<dbReference type="Proteomes" id="UP000310636">
    <property type="component" value="Unassembled WGS sequence"/>
</dbReference>
<reference evidence="2 3" key="1">
    <citation type="submission" date="2019-04" db="EMBL/GenBank/DDBJ databases">
        <title>Cohnella sp. nov. isolated from preserved vegetables.</title>
        <authorList>
            <person name="Lin S.-Y."/>
            <person name="Hung M.-H."/>
            <person name="Young C.-C."/>
        </authorList>
    </citation>
    <scope>NUCLEOTIDE SEQUENCE [LARGE SCALE GENOMIC DNA]</scope>
    <source>
        <strain evidence="2 3">CC-MHH1044</strain>
    </source>
</reference>
<sequence length="108" mass="12084">MDGILVDTRERGCGYDFEILNGELRSYIEVKGLGGNTGGVMFTNKEWQVAKEKTDKYYLVIVHNVNDEAEVNIIQNPSGKISANKNIFTSVQINWSVSQSEINNLLSL</sequence>
<accession>A0A4S4BFT5</accession>
<name>A0A4S4BFT5_9BACL</name>
<dbReference type="AlphaFoldDB" id="A0A4S4BFT5"/>
<evidence type="ECO:0000313" key="2">
    <source>
        <dbReference type="EMBL" id="THF73227.1"/>
    </source>
</evidence>
<dbReference type="EMBL" id="SSOB01000060">
    <property type="protein sequence ID" value="THF73227.1"/>
    <property type="molecule type" value="Genomic_DNA"/>
</dbReference>
<keyword evidence="3" id="KW-1185">Reference proteome</keyword>
<dbReference type="RefSeq" id="WP_136373569.1">
    <property type="nucleotide sequence ID" value="NZ_SSOB01000060.1"/>
</dbReference>
<comment type="caution">
    <text evidence="2">The sequence shown here is derived from an EMBL/GenBank/DDBJ whole genome shotgun (WGS) entry which is preliminary data.</text>
</comment>